<reference evidence="2 3" key="1">
    <citation type="submission" date="2016-10" db="EMBL/GenBank/DDBJ databases">
        <authorList>
            <person name="de Groot N.N."/>
        </authorList>
    </citation>
    <scope>NUCLEOTIDE SEQUENCE [LARGE SCALE GENOMIC DNA]</scope>
    <source>
        <strain evidence="2 3">CGMCC 1.6114</strain>
    </source>
</reference>
<protein>
    <submittedName>
        <fullName evidence="2">Protein N-acetyltransferase, RimJ/RimL family</fullName>
    </submittedName>
</protein>
<gene>
    <name evidence="2" type="ORF">SAMN04487906_0073</name>
</gene>
<dbReference type="Gene3D" id="3.40.630.30">
    <property type="match status" value="1"/>
</dbReference>
<dbReference type="RefSeq" id="WP_074976211.1">
    <property type="nucleotide sequence ID" value="NZ_FPAG01000001.1"/>
</dbReference>
<dbReference type="GO" id="GO:0016747">
    <property type="term" value="F:acyltransferase activity, transferring groups other than amino-acyl groups"/>
    <property type="evidence" value="ECO:0007669"/>
    <property type="project" value="InterPro"/>
</dbReference>
<dbReference type="PANTHER" id="PTHR43610">
    <property type="entry name" value="BLL6696 PROTEIN"/>
    <property type="match status" value="1"/>
</dbReference>
<dbReference type="PANTHER" id="PTHR43610:SF1">
    <property type="entry name" value="N-ACETYLTRANSFERASE DOMAIN-CONTAINING PROTEIN"/>
    <property type="match status" value="1"/>
</dbReference>
<proteinExistence type="predicted"/>
<dbReference type="Pfam" id="PF13302">
    <property type="entry name" value="Acetyltransf_3"/>
    <property type="match status" value="1"/>
</dbReference>
<dbReference type="Proteomes" id="UP000183209">
    <property type="component" value="Unassembled WGS sequence"/>
</dbReference>
<dbReference type="EMBL" id="FPAG01000001">
    <property type="protein sequence ID" value="SFS34178.1"/>
    <property type="molecule type" value="Genomic_DNA"/>
</dbReference>
<evidence type="ECO:0000313" key="2">
    <source>
        <dbReference type="EMBL" id="SFS34178.1"/>
    </source>
</evidence>
<dbReference type="InterPro" id="IPR000182">
    <property type="entry name" value="GNAT_dom"/>
</dbReference>
<name>A0A1I6P266_9FLAO</name>
<dbReference type="InterPro" id="IPR016181">
    <property type="entry name" value="Acyl_CoA_acyltransferase"/>
</dbReference>
<organism evidence="2 3">
    <name type="scientific">Zhouia amylolytica</name>
    <dbReference type="NCBI Taxonomy" id="376730"/>
    <lineage>
        <taxon>Bacteria</taxon>
        <taxon>Pseudomonadati</taxon>
        <taxon>Bacteroidota</taxon>
        <taxon>Flavobacteriia</taxon>
        <taxon>Flavobacteriales</taxon>
        <taxon>Flavobacteriaceae</taxon>
        <taxon>Zhouia</taxon>
    </lineage>
</organism>
<dbReference type="OrthoDB" id="9795199at2"/>
<dbReference type="AlphaFoldDB" id="A0A1I6P266"/>
<sequence length="203" mass="23272">MINWLDNITLEGNKATLAPLDGTHKNELLAAAEDGKLWELWYTSVPSTANIDNYIEFALKTKEQGTSYPFVIIDKAQGKIIGSTRYCNATPEHRRLEIGYTWYAKSRQRTGINTECKLLLLSYAFEALQCIAVEFRTNWFNLQSRNAIASLGAKQDGILRNHKINPDGTFRDTVVFSITQEEWPSVKKSLLYKLEKYNLNKRM</sequence>
<evidence type="ECO:0000259" key="1">
    <source>
        <dbReference type="Pfam" id="PF13302"/>
    </source>
</evidence>
<accession>A0A1I6P266</accession>
<dbReference type="SUPFAM" id="SSF55729">
    <property type="entry name" value="Acyl-CoA N-acyltransferases (Nat)"/>
    <property type="match status" value="1"/>
</dbReference>
<keyword evidence="2" id="KW-0808">Transferase</keyword>
<feature type="domain" description="N-acetyltransferase" evidence="1">
    <location>
        <begin position="16"/>
        <end position="154"/>
    </location>
</feature>
<evidence type="ECO:0000313" key="3">
    <source>
        <dbReference type="Proteomes" id="UP000183209"/>
    </source>
</evidence>